<dbReference type="InterPro" id="IPR000673">
    <property type="entry name" value="Sig_transdc_resp-reg_Me-estase"/>
</dbReference>
<evidence type="ECO:0000256" key="5">
    <source>
        <dbReference type="PROSITE-ProRule" id="PRU00050"/>
    </source>
</evidence>
<name>A0A5C5G9I6_9RHOB</name>
<dbReference type="InterPro" id="IPR008248">
    <property type="entry name" value="CheB-like"/>
</dbReference>
<organism evidence="7 8">
    <name type="scientific">Pelagovum pacificum</name>
    <dbReference type="NCBI Taxonomy" id="2588711"/>
    <lineage>
        <taxon>Bacteria</taxon>
        <taxon>Pseudomonadati</taxon>
        <taxon>Pseudomonadota</taxon>
        <taxon>Alphaproteobacteria</taxon>
        <taxon>Rhodobacterales</taxon>
        <taxon>Paracoccaceae</taxon>
        <taxon>Pelagovum</taxon>
    </lineage>
</organism>
<dbReference type="SUPFAM" id="SSF52738">
    <property type="entry name" value="Methylesterase CheB, C-terminal domain"/>
    <property type="match status" value="1"/>
</dbReference>
<evidence type="ECO:0000256" key="2">
    <source>
        <dbReference type="ARBA" id="ARBA00022801"/>
    </source>
</evidence>
<feature type="domain" description="CheB-type methylesterase" evidence="6">
    <location>
        <begin position="147"/>
        <end position="338"/>
    </location>
</feature>
<feature type="active site" evidence="5">
    <location>
        <position position="159"/>
    </location>
</feature>
<evidence type="ECO:0000313" key="8">
    <source>
        <dbReference type="Proteomes" id="UP000314011"/>
    </source>
</evidence>
<keyword evidence="1 5" id="KW-0145">Chemotaxis</keyword>
<dbReference type="Proteomes" id="UP000314011">
    <property type="component" value="Unassembled WGS sequence"/>
</dbReference>
<dbReference type="PANTHER" id="PTHR42872">
    <property type="entry name" value="PROTEIN-GLUTAMATE METHYLESTERASE/PROTEIN-GLUTAMINE GLUTAMINASE"/>
    <property type="match status" value="1"/>
</dbReference>
<dbReference type="GO" id="GO:0008984">
    <property type="term" value="F:protein-glutamate methylesterase activity"/>
    <property type="evidence" value="ECO:0007669"/>
    <property type="project" value="UniProtKB-EC"/>
</dbReference>
<dbReference type="GO" id="GO:0000156">
    <property type="term" value="F:phosphorelay response regulator activity"/>
    <property type="evidence" value="ECO:0007669"/>
    <property type="project" value="InterPro"/>
</dbReference>
<gene>
    <name evidence="7" type="ORF">FHY64_19020</name>
</gene>
<dbReference type="PROSITE" id="PS50122">
    <property type="entry name" value="CHEB"/>
    <property type="match status" value="1"/>
</dbReference>
<feature type="active site" evidence="5">
    <location>
        <position position="280"/>
    </location>
</feature>
<dbReference type="CDD" id="cd16432">
    <property type="entry name" value="CheB_Rec"/>
    <property type="match status" value="1"/>
</dbReference>
<dbReference type="EMBL" id="VFFF01000004">
    <property type="protein sequence ID" value="TNY30672.1"/>
    <property type="molecule type" value="Genomic_DNA"/>
</dbReference>
<dbReference type="GO" id="GO:0006935">
    <property type="term" value="P:chemotaxis"/>
    <property type="evidence" value="ECO:0007669"/>
    <property type="project" value="UniProtKB-UniRule"/>
</dbReference>
<evidence type="ECO:0000256" key="1">
    <source>
        <dbReference type="ARBA" id="ARBA00022500"/>
    </source>
</evidence>
<evidence type="ECO:0000259" key="6">
    <source>
        <dbReference type="PROSITE" id="PS50122"/>
    </source>
</evidence>
<protein>
    <recommendedName>
        <fullName evidence="3">protein-glutamate methylesterase</fullName>
        <ecNumber evidence="3">3.1.1.61</ecNumber>
    </recommendedName>
</protein>
<evidence type="ECO:0000256" key="3">
    <source>
        <dbReference type="ARBA" id="ARBA00039140"/>
    </source>
</evidence>
<dbReference type="EC" id="3.1.1.61" evidence="3"/>
<dbReference type="GO" id="GO:0005737">
    <property type="term" value="C:cytoplasm"/>
    <property type="evidence" value="ECO:0007669"/>
    <property type="project" value="InterPro"/>
</dbReference>
<dbReference type="InterPro" id="IPR035909">
    <property type="entry name" value="CheB_C"/>
</dbReference>
<dbReference type="Gene3D" id="3.40.50.180">
    <property type="entry name" value="Methylesterase CheB, C-terminal domain"/>
    <property type="match status" value="1"/>
</dbReference>
<reference evidence="7 8" key="1">
    <citation type="submission" date="2019-06" db="EMBL/GenBank/DDBJ databases">
        <title>Genome of new Rhodobacteraceae sp. SM1903.</title>
        <authorList>
            <person name="Ren X."/>
        </authorList>
    </citation>
    <scope>NUCLEOTIDE SEQUENCE [LARGE SCALE GENOMIC DNA]</scope>
    <source>
        <strain evidence="7 8">SM1903</strain>
    </source>
</reference>
<dbReference type="PIRSF" id="PIRSF000876">
    <property type="entry name" value="RR_chemtxs_CheB"/>
    <property type="match status" value="1"/>
</dbReference>
<evidence type="ECO:0000313" key="7">
    <source>
        <dbReference type="EMBL" id="TNY30672.1"/>
    </source>
</evidence>
<sequence>MRLVLAHQNPIRRAKLSARFERVDRLDLLAVACNLTELYTAVEHLVPDVVLLSREMASAPEFEVMRALFSALHVACILLEGDNDVRPVSPLTDGLPSLNEAADAEELVVGVRAAASRPLPRFGREGTVRLPVTEATMPAEPRSRTPTFRDGAIVLIGASTGGVDALLTVLGQFPVSCPPTFVVQHTGGRFVSSLISLLDRSVAAKVTAATDGEEARIGHIYLAPGDQAHLALSQKGKLITALDPGAHYSGHRPSVDVLFRSAVPRGRRVAAALLTGMGRDGAVGLKALSAAGAETIVQDEATSVVYGMPRVAWEMGAARQKLPIDRIGPALLAACAVTTSRVGH</sequence>
<evidence type="ECO:0000256" key="4">
    <source>
        <dbReference type="ARBA" id="ARBA00048267"/>
    </source>
</evidence>
<keyword evidence="2 5" id="KW-0378">Hydrolase</keyword>
<dbReference type="Pfam" id="PF01339">
    <property type="entry name" value="CheB_methylest"/>
    <property type="match status" value="1"/>
</dbReference>
<comment type="catalytic activity">
    <reaction evidence="4">
        <text>[protein]-L-glutamate 5-O-methyl ester + H2O = L-glutamyl-[protein] + methanol + H(+)</text>
        <dbReference type="Rhea" id="RHEA:23236"/>
        <dbReference type="Rhea" id="RHEA-COMP:10208"/>
        <dbReference type="Rhea" id="RHEA-COMP:10311"/>
        <dbReference type="ChEBI" id="CHEBI:15377"/>
        <dbReference type="ChEBI" id="CHEBI:15378"/>
        <dbReference type="ChEBI" id="CHEBI:17790"/>
        <dbReference type="ChEBI" id="CHEBI:29973"/>
        <dbReference type="ChEBI" id="CHEBI:82795"/>
        <dbReference type="EC" id="3.1.1.61"/>
    </reaction>
</comment>
<accession>A0A5C5G9I6</accession>
<feature type="active site" evidence="5">
    <location>
        <position position="185"/>
    </location>
</feature>
<keyword evidence="8" id="KW-1185">Reference proteome</keyword>
<dbReference type="AlphaFoldDB" id="A0A5C5G9I6"/>
<dbReference type="PANTHER" id="PTHR42872:SF6">
    <property type="entry name" value="PROTEIN-GLUTAMATE METHYLESTERASE_PROTEIN-GLUTAMINE GLUTAMINASE"/>
    <property type="match status" value="1"/>
</dbReference>
<comment type="caution">
    <text evidence="7">The sequence shown here is derived from an EMBL/GenBank/DDBJ whole genome shotgun (WGS) entry which is preliminary data.</text>
</comment>
<proteinExistence type="predicted"/>